<dbReference type="EMBL" id="CAJNNW010028558">
    <property type="protein sequence ID" value="CAE8696707.1"/>
    <property type="molecule type" value="Genomic_DNA"/>
</dbReference>
<sequence length="663" mass="74933">MDGFRKLSIVAKGMHLFNLMQPVAAGTSLGRRAVAAGRSLLWQQLRLATASADSSVQRVEQDNSQVTSELWQREFQNKHAAMSIRCQDRGRVSETTQVTEMSSRPSHFCKGKIRYSTLEVRNNMLEFISKRFANKYDTSEMTLQWWQANVTGSLSKLDITCRDCGYRVRTTTFNSLQQGRGFGCFCAGCVRWSTLAGHQRMLDLIAKRWGNKYDASTMTWAWWQDNIHGSLSRLDVTCRDCGYCAKTTRIRDFQEARVFSCFCNGGVSWSTAEGFHRIISLIGRKFGDKYNTSRMTLKWWQENIQTACGRLDVTCRDCGHHTQTTSIQSIAAGAGFGCFCSGAIRWASAEGHRRFLELIVERYMDKCDASRMTSDWWQASIRDAHSKVDITCKTCNHRNTTSTIGTLRQGSFFACLCKGGIRWSTAEGHGRMLRLISERFGDKYDTSTMSWAWWQSHVTRADSKLIVTCRDCRHCSKNTRIKSVQQGQGFGCLCRNKTEAKLLEWLGESYGVGTVSWQVQGCLNPATGRTLPFDFGLFDSHVLIELDGDIGHFGEGWPGCPLGDRGVPERDLFKEQWAVETGRVVIRLLQQDVLKDSIDWRAFLQDTVAAAVAARRPRVITQDSPKYHAGRYYELRFGNSSNKPQAGPHPIQIPSSKAPPRPL</sequence>
<protein>
    <submittedName>
        <fullName evidence="2">Uncharacterized protein</fullName>
    </submittedName>
</protein>
<evidence type="ECO:0000313" key="3">
    <source>
        <dbReference type="Proteomes" id="UP000626109"/>
    </source>
</evidence>
<evidence type="ECO:0000256" key="1">
    <source>
        <dbReference type="SAM" id="MobiDB-lite"/>
    </source>
</evidence>
<name>A0A813KAJ3_POLGL</name>
<evidence type="ECO:0000313" key="2">
    <source>
        <dbReference type="EMBL" id="CAE8696707.1"/>
    </source>
</evidence>
<dbReference type="Proteomes" id="UP000626109">
    <property type="component" value="Unassembled WGS sequence"/>
</dbReference>
<feature type="region of interest" description="Disordered" evidence="1">
    <location>
        <begin position="638"/>
        <end position="663"/>
    </location>
</feature>
<reference evidence="2" key="1">
    <citation type="submission" date="2021-02" db="EMBL/GenBank/DDBJ databases">
        <authorList>
            <person name="Dougan E. K."/>
            <person name="Rhodes N."/>
            <person name="Thang M."/>
            <person name="Chan C."/>
        </authorList>
    </citation>
    <scope>NUCLEOTIDE SEQUENCE</scope>
</reference>
<proteinExistence type="predicted"/>
<organism evidence="2 3">
    <name type="scientific">Polarella glacialis</name>
    <name type="common">Dinoflagellate</name>
    <dbReference type="NCBI Taxonomy" id="89957"/>
    <lineage>
        <taxon>Eukaryota</taxon>
        <taxon>Sar</taxon>
        <taxon>Alveolata</taxon>
        <taxon>Dinophyceae</taxon>
        <taxon>Suessiales</taxon>
        <taxon>Suessiaceae</taxon>
        <taxon>Polarella</taxon>
    </lineage>
</organism>
<gene>
    <name evidence="2" type="ORF">PGLA2088_LOCUS29945</name>
</gene>
<comment type="caution">
    <text evidence="2">The sequence shown here is derived from an EMBL/GenBank/DDBJ whole genome shotgun (WGS) entry which is preliminary data.</text>
</comment>
<dbReference type="AlphaFoldDB" id="A0A813KAJ3"/>
<accession>A0A813KAJ3</accession>